<proteinExistence type="predicted"/>
<evidence type="ECO:0000313" key="2">
    <source>
        <dbReference type="Proteomes" id="UP001152795"/>
    </source>
</evidence>
<protein>
    <submittedName>
        <fullName evidence="1">Uncharacterized protein</fullName>
    </submittedName>
</protein>
<organism evidence="1 2">
    <name type="scientific">Paramuricea clavata</name>
    <name type="common">Red gorgonian</name>
    <name type="synonym">Violescent sea-whip</name>
    <dbReference type="NCBI Taxonomy" id="317549"/>
    <lineage>
        <taxon>Eukaryota</taxon>
        <taxon>Metazoa</taxon>
        <taxon>Cnidaria</taxon>
        <taxon>Anthozoa</taxon>
        <taxon>Octocorallia</taxon>
        <taxon>Malacalcyonacea</taxon>
        <taxon>Plexauridae</taxon>
        <taxon>Paramuricea</taxon>
    </lineage>
</organism>
<name>A0A6S7J458_PARCT</name>
<dbReference type="Proteomes" id="UP001152795">
    <property type="component" value="Unassembled WGS sequence"/>
</dbReference>
<keyword evidence="2" id="KW-1185">Reference proteome</keyword>
<sequence>MGSKCSILNDTEYDVWITHGINWQSLVFAVDILLFVATMGAASGSTVNTNAVKVASVVKDPLENLRRFGMNKPEETKTDTNLAYELIKPGEKYTWFGTLSLHMRVYVKNHKLQLDENVCFTGPTPDSENVYPISTYFKKLDIKTNK</sequence>
<gene>
    <name evidence="1" type="ORF">PACLA_8A063091</name>
</gene>
<reference evidence="1" key="1">
    <citation type="submission" date="2020-04" db="EMBL/GenBank/DDBJ databases">
        <authorList>
            <person name="Alioto T."/>
            <person name="Alioto T."/>
            <person name="Gomez Garrido J."/>
        </authorList>
    </citation>
    <scope>NUCLEOTIDE SEQUENCE</scope>
    <source>
        <strain evidence="1">A484AB</strain>
    </source>
</reference>
<evidence type="ECO:0000313" key="1">
    <source>
        <dbReference type="EMBL" id="CAB4024794.1"/>
    </source>
</evidence>
<dbReference type="EMBL" id="CACRXK020013243">
    <property type="protein sequence ID" value="CAB4024794.1"/>
    <property type="molecule type" value="Genomic_DNA"/>
</dbReference>
<dbReference type="AlphaFoldDB" id="A0A6S7J458"/>
<accession>A0A6S7J458</accession>
<comment type="caution">
    <text evidence="1">The sequence shown here is derived from an EMBL/GenBank/DDBJ whole genome shotgun (WGS) entry which is preliminary data.</text>
</comment>